<evidence type="ECO:0000313" key="2">
    <source>
        <dbReference type="Proteomes" id="UP000682766"/>
    </source>
</evidence>
<reference evidence="1" key="1">
    <citation type="submission" date="2020-09" db="EMBL/GenBank/DDBJ databases">
        <title>Leviviricetes taxonomy.</title>
        <authorList>
            <person name="Stockdale S.R."/>
            <person name="Callanan J."/>
            <person name="Adriaenssens E.M."/>
            <person name="Kuhn J.H."/>
            <person name="Rumnieks J."/>
            <person name="Shkoporov A."/>
            <person name="Draper L.A."/>
            <person name="Ross P."/>
            <person name="Hill C."/>
        </authorList>
    </citation>
    <scope>NUCLEOTIDE SEQUENCE</scope>
</reference>
<protein>
    <submittedName>
        <fullName evidence="1">Maturation protein</fullName>
    </submittedName>
</protein>
<accession>A0A8S5KZP1</accession>
<feature type="non-terminal residue" evidence="1">
    <location>
        <position position="1"/>
    </location>
</feature>
<dbReference type="KEGG" id="vg:80399795"/>
<evidence type="ECO:0000313" key="1">
    <source>
        <dbReference type="EMBL" id="DAD50857.1"/>
    </source>
</evidence>
<dbReference type="GeneID" id="80399795"/>
<gene>
    <name evidence="1" type="primary">SRR5466728_5_1</name>
</gene>
<sequence length="464" mass="53106">GRAFALPYALSRVGFRLPIVGKGPKDLLMATARSRSRDNRSNISGSYRNYSIGSTTNRSVLTGTDGTCDDTIGNYPNPNGLDIVSKSRYYPQLVGQRVNAVTGVIEREMINFPVGYHPGPTDPRSVFPALTTLQKSNYAWSILERTNPSAPDVSLPTFVAEFRDIPSLIKNWYGLLHKVQLGKLIRNELTWLERNRQLDRLITRSPELLAAGHLTWSWVIRPFIRDVSLMCDFVFLTQKRMMMLRQLKANKVLRRRVQLASNYQLDQQPNQILHSEGVVLKGTRRTVFTEKTWGTVRYRIPTPTSWFFYEDAKLCRMAKQLVYGITTHEALATAWELMPWSWFVDWFTGVGKVIKATNNTLGLVHSDCCLMRHTLSESEFDINWAASEKWARPQGEFYERFERKERFVVAPIIPFAPTTLPLFELKTMSILGSLAVLQTKPGRTVTPKNVQNIKKALYSLVRRR</sequence>
<keyword evidence="2" id="KW-1185">Reference proteome</keyword>
<dbReference type="RefSeq" id="YP_010770461.1">
    <property type="nucleotide sequence ID" value="NC_074276.1"/>
</dbReference>
<dbReference type="EMBL" id="BK013647">
    <property type="protein sequence ID" value="DAD50857.1"/>
    <property type="molecule type" value="Genomic_RNA"/>
</dbReference>
<dbReference type="Proteomes" id="UP000682766">
    <property type="component" value="Segment"/>
</dbReference>
<proteinExistence type="predicted"/>
<name>A0A8S5KZP1_9VIRU</name>
<organism evidence="1 2">
    <name type="scientific">ssRNA phage SRR5466728_5</name>
    <dbReference type="NCBI Taxonomy" id="2786443"/>
    <lineage>
        <taxon>Viruses</taxon>
        <taxon>Riboviria</taxon>
        <taxon>Orthornavirae</taxon>
        <taxon>Lenarviricota</taxon>
        <taxon>Leviviricetes</taxon>
        <taxon>Timlovirales</taxon>
        <taxon>Steitzviridae</taxon>
        <taxon>Bicehmovirus</taxon>
        <taxon>Bicehmovirus lutivivens</taxon>
    </lineage>
</organism>